<dbReference type="OrthoDB" id="3365759at2"/>
<dbReference type="Proteomes" id="UP000281726">
    <property type="component" value="Unassembled WGS sequence"/>
</dbReference>
<dbReference type="AlphaFoldDB" id="A0A3A9ZK40"/>
<evidence type="ECO:0000313" key="1">
    <source>
        <dbReference type="EMBL" id="RKN47686.1"/>
    </source>
</evidence>
<reference evidence="1 2" key="1">
    <citation type="journal article" date="2004" name="Syst. Appl. Microbiol.">
        <title>Cryptoendolithic actinomycetes from antarctic sandstone rock samples: Micromonospora endolithica sp. nov. and two isolates related to Micromonospora coerulea Jensen 1932.</title>
        <authorList>
            <person name="Hirsch P."/>
            <person name="Mevs U."/>
            <person name="Kroppenstedt R.M."/>
            <person name="Schumann P."/>
            <person name="Stackebrandt E."/>
        </authorList>
    </citation>
    <scope>NUCLEOTIDE SEQUENCE [LARGE SCALE GENOMIC DNA]</scope>
    <source>
        <strain evidence="1 2">JCM 12677</strain>
    </source>
</reference>
<keyword evidence="2" id="KW-1185">Reference proteome</keyword>
<evidence type="ECO:0000313" key="2">
    <source>
        <dbReference type="Proteomes" id="UP000281726"/>
    </source>
</evidence>
<comment type="caution">
    <text evidence="1">The sequence shown here is derived from an EMBL/GenBank/DDBJ whole genome shotgun (WGS) entry which is preliminary data.</text>
</comment>
<gene>
    <name evidence="1" type="ORF">D7223_13115</name>
</gene>
<protein>
    <submittedName>
        <fullName evidence="1">Uncharacterized protein</fullName>
    </submittedName>
</protein>
<accession>A0A3A9ZK40</accession>
<proteinExistence type="predicted"/>
<sequence length="372" mass="41817">MESARRELARARRSSAGWPELRYQHATDADGHACDGNAVRRARVLWALQYDHRAEDLALVRWLAGQEARCRREAPSQGLGEETELAGFLLAGYRRVQDVWLHWEIKGANFDTWCGYDIEHLFAAGVRTTIAFVRDSGHADRDDVLERLTDQDGEPCVSEEDLAQWWQGRLSYFPADPDAEDPLTWIERAKRVGDAVLARHWLDRWTVGRPRDAATLSQLRYQLTDLGAFAEAAAAQRESLVFAGDAWDLASAWQSLAGLERQAGNQHAAWDALRECGRALDDVSGWREVGLGRSYVMELFLLARCAGGELADVVFAEADRRAREVPRLPLVVFRAAAEAADAVGLRTRAQHYRELRDAERRRLDGDNGPGRS</sequence>
<name>A0A3A9ZK40_9ACTN</name>
<organism evidence="1 2">
    <name type="scientific">Micromonospora endolithica</name>
    <dbReference type="NCBI Taxonomy" id="230091"/>
    <lineage>
        <taxon>Bacteria</taxon>
        <taxon>Bacillati</taxon>
        <taxon>Actinomycetota</taxon>
        <taxon>Actinomycetes</taxon>
        <taxon>Micromonosporales</taxon>
        <taxon>Micromonosporaceae</taxon>
        <taxon>Micromonospora</taxon>
    </lineage>
</organism>
<dbReference type="EMBL" id="RBAK01000004">
    <property type="protein sequence ID" value="RKN47686.1"/>
    <property type="molecule type" value="Genomic_DNA"/>
</dbReference>